<comment type="caution">
    <text evidence="1">The sequence shown here is derived from an EMBL/GenBank/DDBJ whole genome shotgun (WGS) entry which is preliminary data.</text>
</comment>
<proteinExistence type="predicted"/>
<dbReference type="Proteomes" id="UP001345963">
    <property type="component" value="Unassembled WGS sequence"/>
</dbReference>
<evidence type="ECO:0000313" key="2">
    <source>
        <dbReference type="Proteomes" id="UP001345963"/>
    </source>
</evidence>
<dbReference type="EMBL" id="JAHUTI010062330">
    <property type="protein sequence ID" value="MED6252731.1"/>
    <property type="molecule type" value="Genomic_DNA"/>
</dbReference>
<accession>A0ABU7BQJ7</accession>
<organism evidence="1 2">
    <name type="scientific">Ataeniobius toweri</name>
    <dbReference type="NCBI Taxonomy" id="208326"/>
    <lineage>
        <taxon>Eukaryota</taxon>
        <taxon>Metazoa</taxon>
        <taxon>Chordata</taxon>
        <taxon>Craniata</taxon>
        <taxon>Vertebrata</taxon>
        <taxon>Euteleostomi</taxon>
        <taxon>Actinopterygii</taxon>
        <taxon>Neopterygii</taxon>
        <taxon>Teleostei</taxon>
        <taxon>Neoteleostei</taxon>
        <taxon>Acanthomorphata</taxon>
        <taxon>Ovalentaria</taxon>
        <taxon>Atherinomorphae</taxon>
        <taxon>Cyprinodontiformes</taxon>
        <taxon>Goodeidae</taxon>
        <taxon>Ataeniobius</taxon>
    </lineage>
</organism>
<protein>
    <submittedName>
        <fullName evidence="1">Uncharacterized protein</fullName>
    </submittedName>
</protein>
<evidence type="ECO:0000313" key="1">
    <source>
        <dbReference type="EMBL" id="MED6252731.1"/>
    </source>
</evidence>
<gene>
    <name evidence="1" type="ORF">ATANTOWER_016044</name>
</gene>
<name>A0ABU7BQJ7_9TELE</name>
<keyword evidence="2" id="KW-1185">Reference proteome</keyword>
<sequence length="104" mass="12009">MWGGKVTPQSSLVRRWFLMSDVNVFLYSSLKPFVFSDSGQRRQMEEPEASSRITKSPVAFDFVFPTTLTWMTEKLHQHLLPHVCCLSHKMQPGLFYGFLPTTLP</sequence>
<reference evidence="1 2" key="1">
    <citation type="submission" date="2021-07" db="EMBL/GenBank/DDBJ databases">
        <authorList>
            <person name="Palmer J.M."/>
        </authorList>
    </citation>
    <scope>NUCLEOTIDE SEQUENCE [LARGE SCALE GENOMIC DNA]</scope>
    <source>
        <strain evidence="1 2">AT_MEX2019</strain>
        <tissue evidence="1">Muscle</tissue>
    </source>
</reference>